<dbReference type="GeneID" id="92095493"/>
<dbReference type="EMBL" id="JAQQWL010000011">
    <property type="protein sequence ID" value="KAK8049291.1"/>
    <property type="molecule type" value="Genomic_DNA"/>
</dbReference>
<dbReference type="Pfam" id="PF01822">
    <property type="entry name" value="WSC"/>
    <property type="match status" value="2"/>
</dbReference>
<feature type="domain" description="WSC" evidence="8">
    <location>
        <begin position="127"/>
        <end position="219"/>
    </location>
</feature>
<evidence type="ECO:0000256" key="4">
    <source>
        <dbReference type="ARBA" id="ARBA00022989"/>
    </source>
</evidence>
<keyword evidence="2" id="KW-0812">Transmembrane</keyword>
<dbReference type="RefSeq" id="XP_066711540.1">
    <property type="nucleotide sequence ID" value="XM_066862430.1"/>
</dbReference>
<feature type="domain" description="WSC" evidence="8">
    <location>
        <begin position="248"/>
        <end position="340"/>
    </location>
</feature>
<dbReference type="PANTHER" id="PTHR24269">
    <property type="entry name" value="KREMEN PROTEIN"/>
    <property type="match status" value="1"/>
</dbReference>
<evidence type="ECO:0000313" key="9">
    <source>
        <dbReference type="EMBL" id="KAK8049291.1"/>
    </source>
</evidence>
<keyword evidence="3" id="KW-0732">Signal</keyword>
<protein>
    <recommendedName>
        <fullName evidence="8">WSC domain-containing protein</fullName>
    </recommendedName>
</protein>
<evidence type="ECO:0000259" key="8">
    <source>
        <dbReference type="PROSITE" id="PS51212"/>
    </source>
</evidence>
<evidence type="ECO:0000256" key="1">
    <source>
        <dbReference type="ARBA" id="ARBA00004167"/>
    </source>
</evidence>
<dbReference type="PROSITE" id="PS51212">
    <property type="entry name" value="WSC"/>
    <property type="match status" value="2"/>
</dbReference>
<evidence type="ECO:0000256" key="3">
    <source>
        <dbReference type="ARBA" id="ARBA00022729"/>
    </source>
</evidence>
<gene>
    <name evidence="9" type="ORF">PG994_011021</name>
</gene>
<evidence type="ECO:0000256" key="7">
    <source>
        <dbReference type="SAM" id="MobiDB-lite"/>
    </source>
</evidence>
<keyword evidence="6" id="KW-0325">Glycoprotein</keyword>
<accession>A0ABR1TRL7</accession>
<feature type="region of interest" description="Disordered" evidence="7">
    <location>
        <begin position="357"/>
        <end position="395"/>
    </location>
</feature>
<reference evidence="9 10" key="1">
    <citation type="submission" date="2023-01" db="EMBL/GenBank/DDBJ databases">
        <title>Analysis of 21 Apiospora genomes using comparative genomics revels a genus with tremendous synthesis potential of carbohydrate active enzymes and secondary metabolites.</title>
        <authorList>
            <person name="Sorensen T."/>
        </authorList>
    </citation>
    <scope>NUCLEOTIDE SEQUENCE [LARGE SCALE GENOMIC DNA]</scope>
    <source>
        <strain evidence="9 10">CBS 135458</strain>
    </source>
</reference>
<comment type="subcellular location">
    <subcellularLocation>
        <location evidence="1">Membrane</location>
        <topology evidence="1">Single-pass membrane protein</topology>
    </subcellularLocation>
</comment>
<comment type="caution">
    <text evidence="9">The sequence shown here is derived from an EMBL/GenBank/DDBJ whole genome shotgun (WGS) entry which is preliminary data.</text>
</comment>
<keyword evidence="5" id="KW-0472">Membrane</keyword>
<evidence type="ECO:0000256" key="6">
    <source>
        <dbReference type="ARBA" id="ARBA00023180"/>
    </source>
</evidence>
<evidence type="ECO:0000313" key="10">
    <source>
        <dbReference type="Proteomes" id="UP001480595"/>
    </source>
</evidence>
<organism evidence="9 10">
    <name type="scientific">Apiospora phragmitis</name>
    <dbReference type="NCBI Taxonomy" id="2905665"/>
    <lineage>
        <taxon>Eukaryota</taxon>
        <taxon>Fungi</taxon>
        <taxon>Dikarya</taxon>
        <taxon>Ascomycota</taxon>
        <taxon>Pezizomycotina</taxon>
        <taxon>Sordariomycetes</taxon>
        <taxon>Xylariomycetidae</taxon>
        <taxon>Amphisphaeriales</taxon>
        <taxon>Apiosporaceae</taxon>
        <taxon>Apiospora</taxon>
    </lineage>
</organism>
<dbReference type="InterPro" id="IPR002889">
    <property type="entry name" value="WSC_carb-bd"/>
</dbReference>
<proteinExistence type="predicted"/>
<evidence type="ECO:0000256" key="5">
    <source>
        <dbReference type="ARBA" id="ARBA00023136"/>
    </source>
</evidence>
<dbReference type="PANTHER" id="PTHR24269:SF16">
    <property type="entry name" value="PROTEIN SLG1"/>
    <property type="match status" value="1"/>
</dbReference>
<keyword evidence="10" id="KW-1185">Reference proteome</keyword>
<name>A0ABR1TRL7_9PEZI</name>
<dbReference type="InterPro" id="IPR051836">
    <property type="entry name" value="Kremen_rcpt"/>
</dbReference>
<sequence length="408" mass="42922">MFPDTFDPSTCFILEDPATPPSPVQAGIPTNCNRWKGGRKCTSHYSRRHDITGRFKASLNADYFHCGGETGNDIARRNAVYFHSGGETGNNVARRNAVWPLCISKPASAATTATTATTAGGVASPESATYLGCASEAPGRALNQRATAGADMTIEKCLAFCAGAGLPLAGLEYGSECFCGTSLAPPSALGSPEACRMACPGNKKQVCGGPSLLSIFRNSSIVVQSPPVAATPVVATAPQKVAGSSGGVFEYQGCYDEAKGRLLPDAMFDNTTLTVEKCVAFCEGKGFGLAGVEYGRECWCRKTLRQDAAKLDQGRCGMPCKGNDSQLCGGPSAIGIYRKGGEKERDVSQEGEAVVAIEERGKRDGGDDDGEDDNTSRGPEVETPPPQTVVKTVRLVRRGRWGGRCRHA</sequence>
<keyword evidence="4" id="KW-1133">Transmembrane helix</keyword>
<dbReference type="SMART" id="SM00321">
    <property type="entry name" value="WSC"/>
    <property type="match status" value="2"/>
</dbReference>
<evidence type="ECO:0000256" key="2">
    <source>
        <dbReference type="ARBA" id="ARBA00022692"/>
    </source>
</evidence>
<dbReference type="Proteomes" id="UP001480595">
    <property type="component" value="Unassembled WGS sequence"/>
</dbReference>